<evidence type="ECO:0008006" key="3">
    <source>
        <dbReference type="Google" id="ProtNLM"/>
    </source>
</evidence>
<gene>
    <name evidence="1" type="ORF">ACFO0K_14955</name>
</gene>
<dbReference type="RefSeq" id="WP_344231145.1">
    <property type="nucleotide sequence ID" value="NZ_BAAALH010000003.1"/>
</dbReference>
<sequence>MKLPVYLGLLHQSEKTLAASFRQVAEGHGAEPDVYYLCHSLADQCDAHEKALAPIVDRYGEVQEVDEPERLHASGLSETRTGPVGLLRDLQDLYLLASLVDITWTAVKQAAQGLRDQELIRVVEQCESQTQVQLSWLATRMKQAAPQALIVAQ</sequence>
<evidence type="ECO:0000313" key="1">
    <source>
        <dbReference type="EMBL" id="MFC4430968.1"/>
    </source>
</evidence>
<protein>
    <recommendedName>
        <fullName evidence="3">Ferritin-like metal-binding protein YciE</fullName>
    </recommendedName>
</protein>
<name>A0ABV8Y231_9MICC</name>
<proteinExistence type="predicted"/>
<dbReference type="EMBL" id="JBHSEN010000003">
    <property type="protein sequence ID" value="MFC4430968.1"/>
    <property type="molecule type" value="Genomic_DNA"/>
</dbReference>
<evidence type="ECO:0000313" key="2">
    <source>
        <dbReference type="Proteomes" id="UP001595965"/>
    </source>
</evidence>
<comment type="caution">
    <text evidence="1">The sequence shown here is derived from an EMBL/GenBank/DDBJ whole genome shotgun (WGS) entry which is preliminary data.</text>
</comment>
<organism evidence="1 2">
    <name type="scientific">Citricoccus alkalitolerans</name>
    <dbReference type="NCBI Taxonomy" id="246603"/>
    <lineage>
        <taxon>Bacteria</taxon>
        <taxon>Bacillati</taxon>
        <taxon>Actinomycetota</taxon>
        <taxon>Actinomycetes</taxon>
        <taxon>Micrococcales</taxon>
        <taxon>Micrococcaceae</taxon>
        <taxon>Citricoccus</taxon>
    </lineage>
</organism>
<accession>A0ABV8Y231</accession>
<dbReference type="Proteomes" id="UP001595965">
    <property type="component" value="Unassembled WGS sequence"/>
</dbReference>
<reference evidence="2" key="1">
    <citation type="journal article" date="2019" name="Int. J. Syst. Evol. Microbiol.">
        <title>The Global Catalogue of Microorganisms (GCM) 10K type strain sequencing project: providing services to taxonomists for standard genome sequencing and annotation.</title>
        <authorList>
            <consortium name="The Broad Institute Genomics Platform"/>
            <consortium name="The Broad Institute Genome Sequencing Center for Infectious Disease"/>
            <person name="Wu L."/>
            <person name="Ma J."/>
        </authorList>
    </citation>
    <scope>NUCLEOTIDE SEQUENCE [LARGE SCALE GENOMIC DNA]</scope>
    <source>
        <strain evidence="2">CGMCC 1.12125</strain>
    </source>
</reference>
<keyword evidence="2" id="KW-1185">Reference proteome</keyword>